<feature type="transmembrane region" description="Helical" evidence="8">
    <location>
        <begin position="657"/>
        <end position="679"/>
    </location>
</feature>
<evidence type="ECO:0000256" key="5">
    <source>
        <dbReference type="ARBA" id="ARBA00023136"/>
    </source>
</evidence>
<evidence type="ECO:0000313" key="12">
    <source>
        <dbReference type="Proteomes" id="UP000007494"/>
    </source>
</evidence>
<dbReference type="PANTHER" id="PTHR23505">
    <property type="entry name" value="SPINSTER"/>
    <property type="match status" value="1"/>
</dbReference>
<comment type="subcellular location">
    <subcellularLocation>
        <location evidence="1">Membrane</location>
        <topology evidence="1">Multi-pass membrane protein</topology>
    </subcellularLocation>
</comment>
<reference evidence="12" key="3">
    <citation type="journal article" date="2012" name="PLoS Pathog.">
        <title>Comparative genomics of the apicomplexan parasites Toxoplasma gondii and Neospora caninum: Coccidia differing in host range and transmission strategy.</title>
        <authorList>
            <person name="Reid A.J."/>
            <person name="Vermont S.J."/>
            <person name="Cotton J.A."/>
            <person name="Harris D."/>
            <person name="Hill-Cawthorne G.A."/>
            <person name="Konen-Waisman S."/>
            <person name="Latham S.M."/>
            <person name="Mourier T."/>
            <person name="Norton R."/>
            <person name="Quail M.A."/>
            <person name="Sanders M."/>
            <person name="Shanmugam D."/>
            <person name="Sohal A."/>
            <person name="Wasmuth J.D."/>
            <person name="Brunk B."/>
            <person name="Grigg M.E."/>
            <person name="Howard J.C."/>
            <person name="Parkinson J."/>
            <person name="Roos D.S."/>
            <person name="Trees A.J."/>
            <person name="Berriman M."/>
            <person name="Pain A."/>
            <person name="Wastling J.M."/>
        </authorList>
    </citation>
    <scope>NUCLEOTIDE SEQUENCE [LARGE SCALE GENOMIC DNA]</scope>
    <source>
        <strain evidence="12">Liverpool</strain>
    </source>
</reference>
<dbReference type="InterPro" id="IPR011701">
    <property type="entry name" value="MFS"/>
</dbReference>
<evidence type="ECO:0000256" key="7">
    <source>
        <dbReference type="SAM" id="MobiDB-lite"/>
    </source>
</evidence>
<feature type="transmembrane region" description="Helical" evidence="8">
    <location>
        <begin position="370"/>
        <end position="390"/>
    </location>
</feature>
<comment type="similarity">
    <text evidence="6">Belongs to the major facilitator superfamily. Spinster (TC 2.A.1.49) family.</text>
</comment>
<accession>F0VGZ8</accession>
<dbReference type="eggNOG" id="KOG1330">
    <property type="taxonomic scope" value="Eukaryota"/>
</dbReference>
<feature type="transmembrane region" description="Helical" evidence="8">
    <location>
        <begin position="420"/>
        <end position="444"/>
    </location>
</feature>
<feature type="transmembrane region" description="Helical" evidence="8">
    <location>
        <begin position="759"/>
        <end position="781"/>
    </location>
</feature>
<feature type="region of interest" description="Disordered" evidence="7">
    <location>
        <begin position="63"/>
        <end position="212"/>
    </location>
</feature>
<dbReference type="InParanoid" id="F0VGZ8"/>
<feature type="transmembrane region" description="Helical" evidence="8">
    <location>
        <begin position="685"/>
        <end position="706"/>
    </location>
</feature>
<reference evidence="11" key="4">
    <citation type="journal article" date="2015" name="PLoS ONE">
        <title>Comprehensive Evaluation of Toxoplasma gondii VEG and Neospora caninum LIV Genomes with Tachyzoite Stage Transcriptome and Proteome Defines Novel Transcript Features.</title>
        <authorList>
            <person name="Ramaprasad A."/>
            <person name="Mourier T."/>
            <person name="Naeem R."/>
            <person name="Malas T.B."/>
            <person name="Moussa E."/>
            <person name="Panigrahi A."/>
            <person name="Vermont S.J."/>
            <person name="Otto T.D."/>
            <person name="Wastling J."/>
            <person name="Pain A."/>
        </authorList>
    </citation>
    <scope>NUCLEOTIDE SEQUENCE</scope>
    <source>
        <strain evidence="11">Liverpool</strain>
    </source>
</reference>
<keyword evidence="12" id="KW-1185">Reference proteome</keyword>
<dbReference type="Gene3D" id="1.20.1250.20">
    <property type="entry name" value="MFS general substrate transporter like domains"/>
    <property type="match status" value="1"/>
</dbReference>
<feature type="transmembrane region" description="Helical" evidence="8">
    <location>
        <begin position="577"/>
        <end position="600"/>
    </location>
</feature>
<dbReference type="VEuPathDB" id="ToxoDB:NCLIV_027810"/>
<dbReference type="Proteomes" id="UP000007494">
    <property type="component" value="Chromosome VIIb"/>
</dbReference>
<dbReference type="RefSeq" id="XP_003883024.1">
    <property type="nucleotide sequence ID" value="XM_003882975.1"/>
</dbReference>
<evidence type="ECO:0000256" key="3">
    <source>
        <dbReference type="ARBA" id="ARBA00022692"/>
    </source>
</evidence>
<evidence type="ECO:0000256" key="1">
    <source>
        <dbReference type="ARBA" id="ARBA00004141"/>
    </source>
</evidence>
<evidence type="ECO:0000256" key="6">
    <source>
        <dbReference type="ARBA" id="ARBA00024338"/>
    </source>
</evidence>
<protein>
    <submittedName>
        <fullName evidence="11">Transporter, major facilitator family protein</fullName>
    </submittedName>
</protein>
<evidence type="ECO:0000256" key="2">
    <source>
        <dbReference type="ARBA" id="ARBA00022448"/>
    </source>
</evidence>
<dbReference type="EMBL" id="FR823389">
    <property type="protein sequence ID" value="CBZ52992.1"/>
    <property type="molecule type" value="Genomic_DNA"/>
</dbReference>
<dbReference type="Pfam" id="PF07690">
    <property type="entry name" value="MFS_1"/>
    <property type="match status" value="1"/>
</dbReference>
<dbReference type="InterPro" id="IPR036259">
    <property type="entry name" value="MFS_trans_sf"/>
</dbReference>
<dbReference type="PROSITE" id="PS50850">
    <property type="entry name" value="MFS"/>
    <property type="match status" value="1"/>
</dbReference>
<organism evidence="10 12">
    <name type="scientific">Neospora caninum (strain Liverpool)</name>
    <dbReference type="NCBI Taxonomy" id="572307"/>
    <lineage>
        <taxon>Eukaryota</taxon>
        <taxon>Sar</taxon>
        <taxon>Alveolata</taxon>
        <taxon>Apicomplexa</taxon>
        <taxon>Conoidasida</taxon>
        <taxon>Coccidia</taxon>
        <taxon>Eucoccidiorida</taxon>
        <taxon>Eimeriorina</taxon>
        <taxon>Sarcocystidae</taxon>
        <taxon>Neospora</taxon>
    </lineage>
</organism>
<proteinExistence type="inferred from homology"/>
<reference evidence="10" key="1">
    <citation type="submission" date="2011-02" db="EMBL/GenBank/DDBJ databases">
        <authorList>
            <person name="Aslett M."/>
        </authorList>
    </citation>
    <scope>NUCLEOTIDE SEQUENCE</scope>
    <source>
        <strain evidence="10">Liverpool</strain>
    </source>
</reference>
<dbReference type="InterPro" id="IPR020846">
    <property type="entry name" value="MFS_dom"/>
</dbReference>
<dbReference type="GeneID" id="13443022"/>
<dbReference type="SUPFAM" id="SSF103473">
    <property type="entry name" value="MFS general substrate transporter"/>
    <property type="match status" value="1"/>
</dbReference>
<evidence type="ECO:0000256" key="4">
    <source>
        <dbReference type="ARBA" id="ARBA00022989"/>
    </source>
</evidence>
<feature type="transmembrane region" description="Helical" evidence="8">
    <location>
        <begin position="718"/>
        <end position="739"/>
    </location>
</feature>
<keyword evidence="5 8" id="KW-0472">Membrane</keyword>
<evidence type="ECO:0000313" key="10">
    <source>
        <dbReference type="EMBL" id="CBZ52992.1"/>
    </source>
</evidence>
<feature type="transmembrane region" description="Helical" evidence="8">
    <location>
        <begin position="498"/>
        <end position="516"/>
    </location>
</feature>
<dbReference type="GO" id="GO:0016020">
    <property type="term" value="C:membrane"/>
    <property type="evidence" value="ECO:0007669"/>
    <property type="project" value="UniProtKB-SubCell"/>
</dbReference>
<name>F0VGZ8_NEOCL</name>
<sequence length="807" mass="84632">MQSAETLSPRPVSLFASAPVPGASPPADWATHPRVAFPPPACEQIADPQSGLDATHRFAAKKEGARVRLAPQRSLAASPGLPGADTVPGASPSPQAVFGPHAETAAEKRGARLASSAALGREASRRKLAAPVKPKPLQTHAPAQISGGHAGPAENRQTASLAAHADPVPSYSSVQRMHRTAPGPHALPTPSAACVASVSRETQQRVRLSPQGGAPYLAIPNMYTPATAPDSEAYPRASADLFPRASDASWISQAQASSTPLLLGSAGDAPGRRVRGAFEGTCEVRACTQEKELFSVGHAGRRALVDAHGAASLSASAHAGASASGSVGYFPLVCMLFMSVMCNFDHGVIPAVLGDLQEHFTQMGFVEQSLLGSLVYFGLIVGTLFAGVSYQHLGAKWLLVASLTCLSAGLYVFSSSSSLAVMYIMRFCIGLCQALPVVYVPVWVDAFAPEGQVTRWMAFTQLGGIGGTVLGYFLGGVLSKFHGANSFGLAATSWRTPFVIQSVALLPLICALACSAPKTVNLPPSSYAHLDPEREGGLPMLGDGATAGGEESSAMRSVWRVLHASLKGVHSLLKNPLYVIITLGMSTLYFVVTGIQFWVTEYMVIVLKFNKITVVVLSTLCFLTAPTSGVWCGGYVCDQCGGYRGGQQRTAVRVATAFAGIAALQAVACVYVSNIFLFAGLLWGSLFAGAALVPVAVGMILSSVPVHQRSLSSAVSQFAYHVFGWFAAPLASGAVMDFVDTWQSQQVALEATKELPLAVGFSMILCVSVLGFGFFATANLLTLPSEKIEKEELELQLARSRLPTLSF</sequence>
<evidence type="ECO:0000313" key="11">
    <source>
        <dbReference type="EMBL" id="CEL66977.1"/>
    </source>
</evidence>
<dbReference type="GO" id="GO:0022857">
    <property type="term" value="F:transmembrane transporter activity"/>
    <property type="evidence" value="ECO:0007669"/>
    <property type="project" value="InterPro"/>
</dbReference>
<evidence type="ECO:0000259" key="9">
    <source>
        <dbReference type="PROSITE" id="PS50850"/>
    </source>
</evidence>
<dbReference type="InterPro" id="IPR044770">
    <property type="entry name" value="MFS_spinster-like"/>
</dbReference>
<keyword evidence="2" id="KW-0813">Transport</keyword>
<keyword evidence="4 8" id="KW-1133">Transmembrane helix</keyword>
<gene>
    <name evidence="11" type="ORF">BN1204_027810</name>
    <name evidence="10" type="ORF">NCLIV_027810</name>
</gene>
<dbReference type="OrthoDB" id="6770063at2759"/>
<reference evidence="10" key="2">
    <citation type="submission" date="2011-03" db="EMBL/GenBank/DDBJ databases">
        <title>Comparative genomics and transcriptomics of Neospora caninum and Toxoplasma gondii.</title>
        <authorList>
            <person name="Reid A.J."/>
            <person name="Sohal A."/>
            <person name="Harris D."/>
            <person name="Quail M."/>
            <person name="Sanders M."/>
            <person name="Berriman M."/>
            <person name="Wastling J.M."/>
            <person name="Pain A."/>
        </authorList>
    </citation>
    <scope>NUCLEOTIDE SEQUENCE</scope>
    <source>
        <strain evidence="10">Liverpool</strain>
    </source>
</reference>
<feature type="transmembrane region" description="Helical" evidence="8">
    <location>
        <begin position="397"/>
        <end position="414"/>
    </location>
</feature>
<evidence type="ECO:0000256" key="8">
    <source>
        <dbReference type="SAM" id="Phobius"/>
    </source>
</evidence>
<feature type="transmembrane region" description="Helical" evidence="8">
    <location>
        <begin position="456"/>
        <end position="478"/>
    </location>
</feature>
<dbReference type="PANTHER" id="PTHR23505:SF9">
    <property type="entry name" value="PROTEIN, PUTATIVE-RELATED"/>
    <property type="match status" value="1"/>
</dbReference>
<feature type="transmembrane region" description="Helical" evidence="8">
    <location>
        <begin position="612"/>
        <end position="636"/>
    </location>
</feature>
<dbReference type="EMBL" id="LN714482">
    <property type="protein sequence ID" value="CEL66977.1"/>
    <property type="molecule type" value="Genomic_DNA"/>
</dbReference>
<keyword evidence="3 8" id="KW-0812">Transmembrane</keyword>
<feature type="domain" description="Major facilitator superfamily (MFS) profile" evidence="9">
    <location>
        <begin position="331"/>
        <end position="780"/>
    </location>
</feature>
<dbReference type="AlphaFoldDB" id="F0VGZ8"/>
<dbReference type="CDD" id="cd06174">
    <property type="entry name" value="MFS"/>
    <property type="match status" value="1"/>
</dbReference>